<organism evidence="1">
    <name type="scientific">Arion vulgaris</name>
    <dbReference type="NCBI Taxonomy" id="1028688"/>
    <lineage>
        <taxon>Eukaryota</taxon>
        <taxon>Metazoa</taxon>
        <taxon>Spiralia</taxon>
        <taxon>Lophotrochozoa</taxon>
        <taxon>Mollusca</taxon>
        <taxon>Gastropoda</taxon>
        <taxon>Heterobranchia</taxon>
        <taxon>Euthyneura</taxon>
        <taxon>Panpulmonata</taxon>
        <taxon>Eupulmonata</taxon>
        <taxon>Stylommatophora</taxon>
        <taxon>Helicina</taxon>
        <taxon>Arionoidea</taxon>
        <taxon>Arionidae</taxon>
        <taxon>Arion</taxon>
    </lineage>
</organism>
<reference evidence="1" key="1">
    <citation type="submission" date="2014-12" db="EMBL/GenBank/DDBJ databases">
        <title>Insight into the proteome of Arion vulgaris.</title>
        <authorList>
            <person name="Aradska J."/>
            <person name="Bulat T."/>
            <person name="Smidak R."/>
            <person name="Sarate P."/>
            <person name="Gangsoo J."/>
            <person name="Sialana F."/>
            <person name="Bilban M."/>
            <person name="Lubec G."/>
        </authorList>
    </citation>
    <scope>NUCLEOTIDE SEQUENCE</scope>
    <source>
        <tissue evidence="1">Skin</tissue>
    </source>
</reference>
<proteinExistence type="predicted"/>
<sequence length="87" mass="9563">MRANMLKQLASIKPTLPINVVSSHDDKRNSPENSSIFLLYLSTSSLLMAANTNASVVPLIAIISTYKQCQRKSVGPEPDESIFPPYI</sequence>
<protein>
    <submittedName>
        <fullName evidence="1">Uncharacterized protein</fullName>
    </submittedName>
</protein>
<dbReference type="EMBL" id="HACG01031715">
    <property type="protein sequence ID" value="CEK78580.1"/>
    <property type="molecule type" value="Transcribed_RNA"/>
</dbReference>
<evidence type="ECO:0000313" key="1">
    <source>
        <dbReference type="EMBL" id="CEK78580.1"/>
    </source>
</evidence>
<gene>
    <name evidence="1" type="primary">ORF110894</name>
</gene>
<accession>A0A0B7AF94</accession>
<dbReference type="AlphaFoldDB" id="A0A0B7AF94"/>
<name>A0A0B7AF94_9EUPU</name>